<dbReference type="Pfam" id="PF00498">
    <property type="entry name" value="FHA"/>
    <property type="match status" value="1"/>
</dbReference>
<evidence type="ECO:0000256" key="1">
    <source>
        <dbReference type="ARBA" id="ARBA00004496"/>
    </source>
</evidence>
<dbReference type="RefSeq" id="WP_092404286.1">
    <property type="nucleotide sequence ID" value="NZ_FOVF01000002.1"/>
</dbReference>
<feature type="domain" description="Cyclic nucleotide-binding" evidence="4">
    <location>
        <begin position="1"/>
        <end position="108"/>
    </location>
</feature>
<evidence type="ECO:0000313" key="5">
    <source>
        <dbReference type="EMBL" id="SFN00554.1"/>
    </source>
</evidence>
<dbReference type="PROSITE" id="PS50042">
    <property type="entry name" value="CNMP_BINDING_3"/>
    <property type="match status" value="1"/>
</dbReference>
<feature type="region of interest" description="Disordered" evidence="2">
    <location>
        <begin position="130"/>
        <end position="181"/>
    </location>
</feature>
<reference evidence="5 6" key="1">
    <citation type="submission" date="2016-10" db="EMBL/GenBank/DDBJ databases">
        <authorList>
            <person name="de Groot N.N."/>
        </authorList>
    </citation>
    <scope>NUCLEOTIDE SEQUENCE [LARGE SCALE GENOMIC DNA]</scope>
    <source>
        <strain evidence="5 6">CGMCC 1.7659</strain>
    </source>
</reference>
<dbReference type="SUPFAM" id="SSF51206">
    <property type="entry name" value="cAMP-binding domain-like"/>
    <property type="match status" value="1"/>
</dbReference>
<dbReference type="PRINTS" id="PR00103">
    <property type="entry name" value="CAMPKINASE"/>
</dbReference>
<dbReference type="EMBL" id="FOVF01000002">
    <property type="protein sequence ID" value="SFN00554.1"/>
    <property type="molecule type" value="Genomic_DNA"/>
</dbReference>
<dbReference type="Gene3D" id="2.60.120.10">
    <property type="entry name" value="Jelly Rolls"/>
    <property type="match status" value="1"/>
</dbReference>
<feature type="compositionally biased region" description="Pro residues" evidence="2">
    <location>
        <begin position="161"/>
        <end position="176"/>
    </location>
</feature>
<dbReference type="GO" id="GO:0005829">
    <property type="term" value="C:cytosol"/>
    <property type="evidence" value="ECO:0007669"/>
    <property type="project" value="TreeGrafter"/>
</dbReference>
<dbReference type="InterPro" id="IPR008984">
    <property type="entry name" value="SMAD_FHA_dom_sf"/>
</dbReference>
<dbReference type="SMART" id="SM00240">
    <property type="entry name" value="FHA"/>
    <property type="match status" value="1"/>
</dbReference>
<dbReference type="PANTHER" id="PTHR24567">
    <property type="entry name" value="CRP FAMILY TRANSCRIPTIONAL REGULATORY PROTEIN"/>
    <property type="match status" value="1"/>
</dbReference>
<dbReference type="SMART" id="SM00100">
    <property type="entry name" value="cNMP"/>
    <property type="match status" value="1"/>
</dbReference>
<dbReference type="Gene3D" id="2.60.200.20">
    <property type="match status" value="1"/>
</dbReference>
<gene>
    <name evidence="5" type="ORF">SAMN05216289_10287</name>
</gene>
<evidence type="ECO:0000313" key="6">
    <source>
        <dbReference type="Proteomes" id="UP000198575"/>
    </source>
</evidence>
<dbReference type="InterPro" id="IPR000595">
    <property type="entry name" value="cNMP-bd_dom"/>
</dbReference>
<dbReference type="PANTHER" id="PTHR24567:SF74">
    <property type="entry name" value="HTH-TYPE TRANSCRIPTIONAL REGULATOR ARCR"/>
    <property type="match status" value="1"/>
</dbReference>
<proteinExistence type="predicted"/>
<dbReference type="Pfam" id="PF00027">
    <property type="entry name" value="cNMP_binding"/>
    <property type="match status" value="1"/>
</dbReference>
<dbReference type="SUPFAM" id="SSF49879">
    <property type="entry name" value="SMAD/FHA domain"/>
    <property type="match status" value="1"/>
</dbReference>
<dbReference type="PROSITE" id="PS50006">
    <property type="entry name" value="FHA_DOMAIN"/>
    <property type="match status" value="1"/>
</dbReference>
<dbReference type="GO" id="GO:0003700">
    <property type="term" value="F:DNA-binding transcription factor activity"/>
    <property type="evidence" value="ECO:0007669"/>
    <property type="project" value="TreeGrafter"/>
</dbReference>
<evidence type="ECO:0000256" key="2">
    <source>
        <dbReference type="SAM" id="MobiDB-lite"/>
    </source>
</evidence>
<name>A0A1I4VH40_9GAMM</name>
<dbReference type="InterPro" id="IPR050397">
    <property type="entry name" value="Env_Response_Regulators"/>
</dbReference>
<dbReference type="InterPro" id="IPR014710">
    <property type="entry name" value="RmlC-like_jellyroll"/>
</dbReference>
<comment type="subcellular location">
    <subcellularLocation>
        <location evidence="1">Cytoplasm</location>
    </subcellularLocation>
</comment>
<feature type="domain" description="FHA" evidence="3">
    <location>
        <begin position="202"/>
        <end position="261"/>
    </location>
</feature>
<dbReference type="CDD" id="cd00038">
    <property type="entry name" value="CAP_ED"/>
    <property type="match status" value="1"/>
</dbReference>
<evidence type="ECO:0000259" key="4">
    <source>
        <dbReference type="PROSITE" id="PS50042"/>
    </source>
</evidence>
<organism evidence="5 6">
    <name type="scientific">Dokdonella immobilis</name>
    <dbReference type="NCBI Taxonomy" id="578942"/>
    <lineage>
        <taxon>Bacteria</taxon>
        <taxon>Pseudomonadati</taxon>
        <taxon>Pseudomonadota</taxon>
        <taxon>Gammaproteobacteria</taxon>
        <taxon>Lysobacterales</taxon>
        <taxon>Rhodanobacteraceae</taxon>
        <taxon>Dokdonella</taxon>
    </lineage>
</organism>
<dbReference type="STRING" id="578942.SAMN05216289_10287"/>
<dbReference type="Proteomes" id="UP000198575">
    <property type="component" value="Unassembled WGS sequence"/>
</dbReference>
<dbReference type="InterPro" id="IPR000253">
    <property type="entry name" value="FHA_dom"/>
</dbReference>
<protein>
    <submittedName>
        <fullName evidence="5">FHA domain-containing protein</fullName>
    </submittedName>
</protein>
<dbReference type="OrthoDB" id="9815482at2"/>
<accession>A0A1I4VH40</accession>
<dbReference type="InterPro" id="IPR018490">
    <property type="entry name" value="cNMP-bd_dom_sf"/>
</dbReference>
<sequence>MSNAADSYLDLPAGKTVFAEGDAGQTMYLIESGAVDIVLAARGKQPIAQLGPGEFFGEMSMLDDQPRFASAVTSESCRLLRIERTELADLLGQNVGIAIALMRKLAQRHQRCEMLLTDALGEAARLRKKPVLAPSAKPEPEAQPEPERAAPPVPREKASPKPAPPRRAEPPAPPAVAPSRPSCVLRHAQGESFPLDPSISEFLIGRPDPAAGINPEINLSGVDPTRSLSRRHAKLVRQGQLYFVREEAGTVNGTFVNNVRVTTGVDVPIKPGDKLRFGAVEVDFATA</sequence>
<evidence type="ECO:0000259" key="3">
    <source>
        <dbReference type="PROSITE" id="PS50006"/>
    </source>
</evidence>
<dbReference type="AlphaFoldDB" id="A0A1I4VH40"/>
<keyword evidence="6" id="KW-1185">Reference proteome</keyword>